<evidence type="ECO:0008006" key="3">
    <source>
        <dbReference type="Google" id="ProtNLM"/>
    </source>
</evidence>
<dbReference type="InterPro" id="IPR008313">
    <property type="entry name" value="GH125"/>
</dbReference>
<dbReference type="InterPro" id="IPR012341">
    <property type="entry name" value="6hp_glycosidase-like_sf"/>
</dbReference>
<dbReference type="Proteomes" id="UP000190541">
    <property type="component" value="Unassembled WGS sequence"/>
</dbReference>
<dbReference type="PIRSF" id="PIRSF028846">
    <property type="entry name" value="UCP028846"/>
    <property type="match status" value="1"/>
</dbReference>
<dbReference type="Pfam" id="PF06824">
    <property type="entry name" value="Glyco_hydro_125"/>
    <property type="match status" value="1"/>
</dbReference>
<dbReference type="AlphaFoldDB" id="A0A1T5C7Q9"/>
<dbReference type="InterPro" id="IPR008928">
    <property type="entry name" value="6-hairpin_glycosidase_sf"/>
</dbReference>
<sequence>MLALKRIGSYLVLVFFAYCGTEIGADESAVPINEPGIMKRRTFIQNTAMLSAGLWASKFSMASNAQEFPTVRVSPNERHFSSEAIEQAIQEFQRQVGDKELVWLFGNCFPNTLDTTVYPEDKDGKPYTYVITGDIDAMWLRDSCAQVWPYLPFMAADKSLQRLVAGLVNKQSQCINIDPYANAFYNDPTKVGEWGSDHTDMKPGIHERKWEIDSLCYAVRLAYAYWKATEDTSPFGKEWVTAQRNILKTFKEQQRKDSLGPYRFERTTARGSDTLQVDGYGYPVNPVGLICSSFRPSDDATVFSFLIPSNLFAVVSLRQSAEMLAHLANEQALATEMLDLANEVENAVKEYGIVDHPMHGRIYAYEVDGFGSYMMMDDANVPSLLSLPYLGAVDVNDPIYQRTRAYVLSENNPFFFKGSAAEGIGGPHIGRDMIWPMAITMRGLTAINDAEIKSCIETLKNTHGDTGFMHESFHKDDPKRFTRKWFAWANTLFGEFLWKTYKEKPYLLK</sequence>
<dbReference type="SMART" id="SM01149">
    <property type="entry name" value="DUF1237"/>
    <property type="match status" value="1"/>
</dbReference>
<gene>
    <name evidence="1" type="ORF">SAMN05660226_01941</name>
</gene>
<reference evidence="1 2" key="1">
    <citation type="submission" date="2017-02" db="EMBL/GenBank/DDBJ databases">
        <authorList>
            <person name="Peterson S.W."/>
        </authorList>
    </citation>
    <scope>NUCLEOTIDE SEQUENCE [LARGE SCALE GENOMIC DNA]</scope>
    <source>
        <strain evidence="1 2">DSM 22899</strain>
    </source>
</reference>
<dbReference type="EMBL" id="FUYS01000004">
    <property type="protein sequence ID" value="SKB55457.1"/>
    <property type="molecule type" value="Genomic_DNA"/>
</dbReference>
<keyword evidence="2" id="KW-1185">Reference proteome</keyword>
<name>A0A1T5C7Q9_9SPHI</name>
<accession>A0A1T5C7Q9</accession>
<protein>
    <recommendedName>
        <fullName evidence="3">Meiotically up-regulated gene 157 (Mug157) protein</fullName>
    </recommendedName>
</protein>
<proteinExistence type="predicted"/>
<dbReference type="PANTHER" id="PTHR31047">
    <property type="entry name" value="MEIOTICALLY UP-REGULATED GENE 157 PROTEIN"/>
    <property type="match status" value="1"/>
</dbReference>
<evidence type="ECO:0000313" key="1">
    <source>
        <dbReference type="EMBL" id="SKB55457.1"/>
    </source>
</evidence>
<dbReference type="SUPFAM" id="SSF48208">
    <property type="entry name" value="Six-hairpin glycosidases"/>
    <property type="match status" value="1"/>
</dbReference>
<dbReference type="Gene3D" id="1.50.10.10">
    <property type="match status" value="1"/>
</dbReference>
<dbReference type="STRING" id="623280.SAMN05660226_01941"/>
<dbReference type="GO" id="GO:0005975">
    <property type="term" value="P:carbohydrate metabolic process"/>
    <property type="evidence" value="ECO:0007669"/>
    <property type="project" value="InterPro"/>
</dbReference>
<dbReference type="PANTHER" id="PTHR31047:SF0">
    <property type="entry name" value="MEIOTICALLY UP-REGULATED GENE 157 PROTEIN"/>
    <property type="match status" value="1"/>
</dbReference>
<evidence type="ECO:0000313" key="2">
    <source>
        <dbReference type="Proteomes" id="UP000190541"/>
    </source>
</evidence>
<organism evidence="1 2">
    <name type="scientific">Parapedobacter luteus</name>
    <dbReference type="NCBI Taxonomy" id="623280"/>
    <lineage>
        <taxon>Bacteria</taxon>
        <taxon>Pseudomonadati</taxon>
        <taxon>Bacteroidota</taxon>
        <taxon>Sphingobacteriia</taxon>
        <taxon>Sphingobacteriales</taxon>
        <taxon>Sphingobacteriaceae</taxon>
        <taxon>Parapedobacter</taxon>
    </lineage>
</organism>